<evidence type="ECO:0000256" key="1">
    <source>
        <dbReference type="SAM" id="MobiDB-lite"/>
    </source>
</evidence>
<dbReference type="AlphaFoldDB" id="A0AA38M7B7"/>
<proteinExistence type="predicted"/>
<accession>A0AA38M7B7</accession>
<sequence>MDSRNIPVSEDILNAAREACTSLLPAKSKEKYEKTYGVFCQWREAKKVKNLDENVMLAYFYEKAKVLKASSLWSTYSMLKTRRSGSPRLWEKGMKGPKEPPAALSSISYS</sequence>
<reference evidence="2" key="1">
    <citation type="journal article" date="2023" name="G3 (Bethesda)">
        <title>Whole genome assemblies of Zophobas morio and Tenebrio molitor.</title>
        <authorList>
            <person name="Kaur S."/>
            <person name="Stinson S.A."/>
            <person name="diCenzo G.C."/>
        </authorList>
    </citation>
    <scope>NUCLEOTIDE SEQUENCE</scope>
    <source>
        <strain evidence="2">QUZm001</strain>
    </source>
</reference>
<comment type="caution">
    <text evidence="2">The sequence shown here is derived from an EMBL/GenBank/DDBJ whole genome shotgun (WGS) entry which is preliminary data.</text>
</comment>
<name>A0AA38M7B7_9CUCU</name>
<keyword evidence="3" id="KW-1185">Reference proteome</keyword>
<protein>
    <submittedName>
        <fullName evidence="2">Uncharacterized protein</fullName>
    </submittedName>
</protein>
<feature type="region of interest" description="Disordered" evidence="1">
    <location>
        <begin position="87"/>
        <end position="110"/>
    </location>
</feature>
<gene>
    <name evidence="2" type="ORF">Zmor_023667</name>
</gene>
<evidence type="ECO:0000313" key="3">
    <source>
        <dbReference type="Proteomes" id="UP001168821"/>
    </source>
</evidence>
<feature type="compositionally biased region" description="Basic and acidic residues" evidence="1">
    <location>
        <begin position="89"/>
        <end position="98"/>
    </location>
</feature>
<evidence type="ECO:0000313" key="2">
    <source>
        <dbReference type="EMBL" id="KAJ3646056.1"/>
    </source>
</evidence>
<dbReference type="EMBL" id="JALNTZ010000007">
    <property type="protein sequence ID" value="KAJ3646056.1"/>
    <property type="molecule type" value="Genomic_DNA"/>
</dbReference>
<organism evidence="2 3">
    <name type="scientific">Zophobas morio</name>
    <dbReference type="NCBI Taxonomy" id="2755281"/>
    <lineage>
        <taxon>Eukaryota</taxon>
        <taxon>Metazoa</taxon>
        <taxon>Ecdysozoa</taxon>
        <taxon>Arthropoda</taxon>
        <taxon>Hexapoda</taxon>
        <taxon>Insecta</taxon>
        <taxon>Pterygota</taxon>
        <taxon>Neoptera</taxon>
        <taxon>Endopterygota</taxon>
        <taxon>Coleoptera</taxon>
        <taxon>Polyphaga</taxon>
        <taxon>Cucujiformia</taxon>
        <taxon>Tenebrionidae</taxon>
        <taxon>Zophobas</taxon>
    </lineage>
</organism>
<dbReference type="Proteomes" id="UP001168821">
    <property type="component" value="Unassembled WGS sequence"/>
</dbReference>